<dbReference type="InterPro" id="IPR050595">
    <property type="entry name" value="Bact_response_regulator"/>
</dbReference>
<dbReference type="PANTHER" id="PTHR44591">
    <property type="entry name" value="STRESS RESPONSE REGULATOR PROTEIN 1"/>
    <property type="match status" value="1"/>
</dbReference>
<reference evidence="5" key="1">
    <citation type="submission" date="2017-09" db="EMBL/GenBank/DDBJ databases">
        <title>Metaegenomics of thermophilic ammonia-oxidizing enrichment culture.</title>
        <authorList>
            <person name="Kato S."/>
            <person name="Suzuki K."/>
        </authorList>
    </citation>
    <scope>NUCLEOTIDE SEQUENCE [LARGE SCALE GENOMIC DNA]</scope>
</reference>
<evidence type="ECO:0000259" key="3">
    <source>
        <dbReference type="PROSITE" id="PS50110"/>
    </source>
</evidence>
<dbReference type="Pfam" id="PF00072">
    <property type="entry name" value="Response_reg"/>
    <property type="match status" value="1"/>
</dbReference>
<keyword evidence="1 2" id="KW-0597">Phosphoprotein</keyword>
<sequence>MPKARILVVEDEAAQRQLYCEELTAAGYEAIGAQSAEEAEETLSRERVDLVVLDLNMPGVSGLELLPRIHELHPGLPIIIHTAYGSYRDDFLSWLADVFLVKSPDTGNLVEAVEELLSRQRGVASGA</sequence>
<dbReference type="Proteomes" id="UP000236173">
    <property type="component" value="Unassembled WGS sequence"/>
</dbReference>
<dbReference type="SUPFAM" id="SSF52172">
    <property type="entry name" value="CheY-like"/>
    <property type="match status" value="1"/>
</dbReference>
<feature type="domain" description="Response regulatory" evidence="3">
    <location>
        <begin position="5"/>
        <end position="117"/>
    </location>
</feature>
<dbReference type="Gene3D" id="3.40.50.2300">
    <property type="match status" value="1"/>
</dbReference>
<dbReference type="SMART" id="SM00448">
    <property type="entry name" value="REC"/>
    <property type="match status" value="1"/>
</dbReference>
<evidence type="ECO:0000256" key="1">
    <source>
        <dbReference type="ARBA" id="ARBA00022553"/>
    </source>
</evidence>
<dbReference type="EMBL" id="BEHT01000018">
    <property type="protein sequence ID" value="GBC98950.1"/>
    <property type="molecule type" value="Genomic_DNA"/>
</dbReference>
<evidence type="ECO:0000313" key="4">
    <source>
        <dbReference type="EMBL" id="GBC98950.1"/>
    </source>
</evidence>
<accession>A0A2H5XCP2</accession>
<comment type="caution">
    <text evidence="4">The sequence shown here is derived from an EMBL/GenBank/DDBJ whole genome shotgun (WGS) entry which is preliminary data.</text>
</comment>
<dbReference type="PROSITE" id="PS50110">
    <property type="entry name" value="RESPONSE_REGULATORY"/>
    <property type="match status" value="1"/>
</dbReference>
<feature type="modified residue" description="4-aspartylphosphate" evidence="2">
    <location>
        <position position="54"/>
    </location>
</feature>
<proteinExistence type="predicted"/>
<dbReference type="InterPro" id="IPR011006">
    <property type="entry name" value="CheY-like_superfamily"/>
</dbReference>
<organism evidence="4 5">
    <name type="scientific">Candidatus Fervidibacter japonicus</name>
    <dbReference type="NCBI Taxonomy" id="2035412"/>
    <lineage>
        <taxon>Bacteria</taxon>
        <taxon>Candidatus Fervidibacterota</taxon>
        <taxon>Candidatus Fervidibacter</taxon>
    </lineage>
</organism>
<evidence type="ECO:0000313" key="5">
    <source>
        <dbReference type="Proteomes" id="UP000236173"/>
    </source>
</evidence>
<dbReference type="PANTHER" id="PTHR44591:SF18">
    <property type="entry name" value="REGULATORY PROTEIN"/>
    <property type="match status" value="1"/>
</dbReference>
<dbReference type="InterPro" id="IPR001789">
    <property type="entry name" value="Sig_transdc_resp-reg_receiver"/>
</dbReference>
<evidence type="ECO:0000256" key="2">
    <source>
        <dbReference type="PROSITE-ProRule" id="PRU00169"/>
    </source>
</evidence>
<gene>
    <name evidence="4" type="primary">glrR</name>
    <name evidence="4" type="ORF">HRbin17_01469</name>
</gene>
<dbReference type="AlphaFoldDB" id="A0A2H5XCP2"/>
<protein>
    <submittedName>
        <fullName evidence="4">Transcriptional regulatory protein GlrR</fullName>
    </submittedName>
</protein>
<dbReference type="GO" id="GO:0000160">
    <property type="term" value="P:phosphorelay signal transduction system"/>
    <property type="evidence" value="ECO:0007669"/>
    <property type="project" value="InterPro"/>
</dbReference>
<name>A0A2H5XCP2_9BACT</name>